<keyword evidence="3 6" id="KW-0812">Transmembrane</keyword>
<evidence type="ECO:0000256" key="1">
    <source>
        <dbReference type="ARBA" id="ARBA00004651"/>
    </source>
</evidence>
<keyword evidence="2" id="KW-1003">Cell membrane</keyword>
<dbReference type="InterPro" id="IPR017039">
    <property type="entry name" value="Virul_fac_BrkB"/>
</dbReference>
<comment type="subcellular location">
    <subcellularLocation>
        <location evidence="1">Cell membrane</location>
        <topology evidence="1">Multi-pass membrane protein</topology>
    </subcellularLocation>
</comment>
<dbReference type="EMBL" id="MRCE01000022">
    <property type="protein sequence ID" value="OKH35408.1"/>
    <property type="molecule type" value="Genomic_DNA"/>
</dbReference>
<evidence type="ECO:0000313" key="8">
    <source>
        <dbReference type="Proteomes" id="UP000185860"/>
    </source>
</evidence>
<dbReference type="Proteomes" id="UP000185860">
    <property type="component" value="Unassembled WGS sequence"/>
</dbReference>
<keyword evidence="5 6" id="KW-0472">Membrane</keyword>
<name>A0A1U7IEJ8_9CYAN</name>
<dbReference type="OrthoDB" id="9775903at2"/>
<dbReference type="AlphaFoldDB" id="A0A1U7IEJ8"/>
<evidence type="ECO:0000256" key="6">
    <source>
        <dbReference type="SAM" id="Phobius"/>
    </source>
</evidence>
<feature type="transmembrane region" description="Helical" evidence="6">
    <location>
        <begin position="214"/>
        <end position="234"/>
    </location>
</feature>
<sequence length="294" mass="33129">MLLTRFFQFFKYLHFTTAREVLKRAFSQRLPGLAAEMTYHLMLSLFPAIMAFLAAIALFDPLKTTFESLLVKLIKVVPDAVAFLIGGFVQEVLRTESQSLFSLSFLFWIWSASAGMSAGMYALDKMQRVPPEKIRPFWKARLVSILLTIGTMFLLISALTFVFITDFLVNLAASQDSWVQFDVLRFWKRLSLPVALGIAALTIAFIYRFGPSRWIAGTPILPGAILATLAWAFLSQGFKSYVSSYGNFNRVYGAVGGFIVLQLWIYLSCLVLLIGNELNIIVGEAMQRKKRINS</sequence>
<feature type="transmembrane region" description="Helical" evidence="6">
    <location>
        <begin position="101"/>
        <end position="123"/>
    </location>
</feature>
<dbReference type="RefSeq" id="WP_073595373.1">
    <property type="nucleotide sequence ID" value="NZ_MRCE01000022.1"/>
</dbReference>
<evidence type="ECO:0000256" key="3">
    <source>
        <dbReference type="ARBA" id="ARBA00022692"/>
    </source>
</evidence>
<dbReference type="PANTHER" id="PTHR30213">
    <property type="entry name" value="INNER MEMBRANE PROTEIN YHJD"/>
    <property type="match status" value="1"/>
</dbReference>
<evidence type="ECO:0000256" key="5">
    <source>
        <dbReference type="ARBA" id="ARBA00023136"/>
    </source>
</evidence>
<feature type="transmembrane region" description="Helical" evidence="6">
    <location>
        <begin position="254"/>
        <end position="282"/>
    </location>
</feature>
<dbReference type="NCBIfam" id="TIGR00765">
    <property type="entry name" value="yihY_not_rbn"/>
    <property type="match status" value="1"/>
</dbReference>
<dbReference type="PANTHER" id="PTHR30213:SF0">
    <property type="entry name" value="UPF0761 MEMBRANE PROTEIN YIHY"/>
    <property type="match status" value="1"/>
</dbReference>
<feature type="transmembrane region" description="Helical" evidence="6">
    <location>
        <begin position="189"/>
        <end position="207"/>
    </location>
</feature>
<dbReference type="GO" id="GO:0005886">
    <property type="term" value="C:plasma membrane"/>
    <property type="evidence" value="ECO:0007669"/>
    <property type="project" value="UniProtKB-SubCell"/>
</dbReference>
<evidence type="ECO:0000256" key="4">
    <source>
        <dbReference type="ARBA" id="ARBA00022989"/>
    </source>
</evidence>
<feature type="transmembrane region" description="Helical" evidence="6">
    <location>
        <begin position="70"/>
        <end position="89"/>
    </location>
</feature>
<feature type="transmembrane region" description="Helical" evidence="6">
    <location>
        <begin position="37"/>
        <end position="58"/>
    </location>
</feature>
<organism evidence="7 8">
    <name type="scientific">[Phormidium ambiguum] IAM M-71</name>
    <dbReference type="NCBI Taxonomy" id="454136"/>
    <lineage>
        <taxon>Bacteria</taxon>
        <taxon>Bacillati</taxon>
        <taxon>Cyanobacteriota</taxon>
        <taxon>Cyanophyceae</taxon>
        <taxon>Oscillatoriophycideae</taxon>
        <taxon>Aerosakkonematales</taxon>
        <taxon>Aerosakkonemataceae</taxon>
        <taxon>Floridanema</taxon>
    </lineage>
</organism>
<comment type="caution">
    <text evidence="7">The sequence shown here is derived from an EMBL/GenBank/DDBJ whole genome shotgun (WGS) entry which is preliminary data.</text>
</comment>
<reference evidence="7 8" key="1">
    <citation type="submission" date="2016-11" db="EMBL/GenBank/DDBJ databases">
        <title>Draft Genome Sequences of Nine Cyanobacterial Strains from Diverse Habitats.</title>
        <authorList>
            <person name="Zhu T."/>
            <person name="Hou S."/>
            <person name="Lu X."/>
            <person name="Hess W.R."/>
        </authorList>
    </citation>
    <scope>NUCLEOTIDE SEQUENCE [LARGE SCALE GENOMIC DNA]</scope>
    <source>
        <strain evidence="7 8">IAM M-71</strain>
    </source>
</reference>
<feature type="transmembrane region" description="Helical" evidence="6">
    <location>
        <begin position="144"/>
        <end position="169"/>
    </location>
</feature>
<proteinExistence type="predicted"/>
<dbReference type="Pfam" id="PF03631">
    <property type="entry name" value="Virul_fac_BrkB"/>
    <property type="match status" value="1"/>
</dbReference>
<gene>
    <name evidence="7" type="ORF">NIES2119_20530</name>
</gene>
<keyword evidence="4 6" id="KW-1133">Transmembrane helix</keyword>
<dbReference type="PIRSF" id="PIRSF035875">
    <property type="entry name" value="RNase_BN"/>
    <property type="match status" value="1"/>
</dbReference>
<evidence type="ECO:0000313" key="7">
    <source>
        <dbReference type="EMBL" id="OKH35408.1"/>
    </source>
</evidence>
<protein>
    <submittedName>
        <fullName evidence="7">Ribonuclease BN</fullName>
    </submittedName>
</protein>
<evidence type="ECO:0000256" key="2">
    <source>
        <dbReference type="ARBA" id="ARBA00022475"/>
    </source>
</evidence>
<accession>A0A1U7IEJ8</accession>